<dbReference type="RefSeq" id="WP_112184775.1">
    <property type="nucleotide sequence ID" value="NZ_CATZAT010000002.1"/>
</dbReference>
<keyword evidence="5" id="KW-1185">Reference proteome</keyword>
<feature type="transmembrane region" description="Helical" evidence="2">
    <location>
        <begin position="266"/>
        <end position="286"/>
    </location>
</feature>
<evidence type="ECO:0000256" key="1">
    <source>
        <dbReference type="SAM" id="MobiDB-lite"/>
    </source>
</evidence>
<dbReference type="EMBL" id="CATZAT010000002">
    <property type="protein sequence ID" value="CAJ0784867.1"/>
    <property type="molecule type" value="Genomic_DNA"/>
</dbReference>
<accession>A0ABC8Q9E8</accession>
<dbReference type="NCBIfam" id="TIGR03349">
    <property type="entry name" value="IV_VI_DotU"/>
    <property type="match status" value="1"/>
</dbReference>
<evidence type="ECO:0000259" key="3">
    <source>
        <dbReference type="Pfam" id="PF09850"/>
    </source>
</evidence>
<dbReference type="InterPro" id="IPR038522">
    <property type="entry name" value="T4/T6SS_DotU_sf"/>
</dbReference>
<keyword evidence="2" id="KW-1133">Transmembrane helix</keyword>
<dbReference type="AlphaFoldDB" id="A0ABC8Q9E8"/>
<dbReference type="Pfam" id="PF09850">
    <property type="entry name" value="DotU"/>
    <property type="match status" value="1"/>
</dbReference>
<dbReference type="Proteomes" id="UP001189663">
    <property type="component" value="Unassembled WGS sequence"/>
</dbReference>
<feature type="domain" description="Type IV / VI secretion system DotU" evidence="3">
    <location>
        <begin position="83"/>
        <end position="288"/>
    </location>
</feature>
<proteinExistence type="predicted"/>
<protein>
    <recommendedName>
        <fullName evidence="3">Type IV / VI secretion system DotU domain-containing protein</fullName>
    </recommendedName>
</protein>
<name>A0ABC8Q9E8_9RALS</name>
<feature type="compositionally biased region" description="Basic and acidic residues" evidence="1">
    <location>
        <begin position="26"/>
        <end position="38"/>
    </location>
</feature>
<gene>
    <name evidence="4" type="ORF">LMG18096_01597</name>
</gene>
<evidence type="ECO:0000256" key="2">
    <source>
        <dbReference type="SAM" id="Phobius"/>
    </source>
</evidence>
<keyword evidence="2" id="KW-0812">Transmembrane</keyword>
<organism evidence="4 5">
    <name type="scientific">Ralstonia holmesii</name>
    <dbReference type="NCBI Taxonomy" id="3058602"/>
    <lineage>
        <taxon>Bacteria</taxon>
        <taxon>Pseudomonadati</taxon>
        <taxon>Pseudomonadota</taxon>
        <taxon>Betaproteobacteria</taxon>
        <taxon>Burkholderiales</taxon>
        <taxon>Burkholderiaceae</taxon>
        <taxon>Ralstonia</taxon>
    </lineage>
</organism>
<evidence type="ECO:0000313" key="5">
    <source>
        <dbReference type="Proteomes" id="UP001189663"/>
    </source>
</evidence>
<feature type="region of interest" description="Disordered" evidence="1">
    <location>
        <begin position="1"/>
        <end position="38"/>
    </location>
</feature>
<evidence type="ECO:0000313" key="4">
    <source>
        <dbReference type="EMBL" id="CAJ0784867.1"/>
    </source>
</evidence>
<dbReference type="PANTHER" id="PTHR38033">
    <property type="entry name" value="MEMBRANE PROTEIN-RELATED"/>
    <property type="match status" value="1"/>
</dbReference>
<sequence>MAKRQRSKKAPVWLADQGAKPGKPQAKSERKAPAAEKKLTDIKGAIHDNGAKPVTVEAYSEAALQKMLDRIKRTEHPWGLRIAAGRLLRAIADLSSIKHLRRGQIGHLRALLVLEIQTFEKLCHRAAFDRHHIVGASYCLCAALDEEAHHTPWGGGGKDGIGAWPQHSITAQFHGDRDSGTKVYQLLARLVEDPDANLQLIYLIYFILNVGFMGSYRVKENGEREHQLLREKLYAIVKARVPPVPRELSPSLHVATERNLKPIGGVPVWLTAVVGLVIATGTYAYFQFKLHKAQEATLQTIEAIDQLVSAPPPLPALDAPRSRANGEPSRQPSGDR</sequence>
<dbReference type="InterPro" id="IPR017732">
    <property type="entry name" value="T4/T6SS_DotU"/>
</dbReference>
<reference evidence="4 5" key="1">
    <citation type="submission" date="2023-07" db="EMBL/GenBank/DDBJ databases">
        <authorList>
            <person name="Peeters C."/>
        </authorList>
    </citation>
    <scope>NUCLEOTIDE SEQUENCE [LARGE SCALE GENOMIC DNA]</scope>
    <source>
        <strain evidence="4 5">LMG 18096</strain>
    </source>
</reference>
<dbReference type="PANTHER" id="PTHR38033:SF1">
    <property type="entry name" value="DOTU FAMILY TYPE IV_VI SECRETION SYSTEM PROTEIN"/>
    <property type="match status" value="1"/>
</dbReference>
<dbReference type="Gene3D" id="1.25.40.590">
    <property type="entry name" value="Type IV / VI secretion system, DotU"/>
    <property type="match status" value="1"/>
</dbReference>
<dbReference type="NCBIfam" id="NF038228">
    <property type="entry name" value="IcmH_DotU_IVB"/>
    <property type="match status" value="1"/>
</dbReference>
<keyword evidence="2" id="KW-0472">Membrane</keyword>
<comment type="caution">
    <text evidence="4">The sequence shown here is derived from an EMBL/GenBank/DDBJ whole genome shotgun (WGS) entry which is preliminary data.</text>
</comment>
<feature type="region of interest" description="Disordered" evidence="1">
    <location>
        <begin position="312"/>
        <end position="336"/>
    </location>
</feature>